<feature type="domain" description="Major facilitator superfamily (MFS) profile" evidence="7">
    <location>
        <begin position="12"/>
        <end position="392"/>
    </location>
</feature>
<feature type="transmembrane region" description="Helical" evidence="6">
    <location>
        <begin position="109"/>
        <end position="133"/>
    </location>
</feature>
<dbReference type="EMBL" id="DXAN01000001">
    <property type="protein sequence ID" value="HJA07635.1"/>
    <property type="molecule type" value="Genomic_DNA"/>
</dbReference>
<comment type="caution">
    <text evidence="8">The sequence shown here is derived from an EMBL/GenBank/DDBJ whole genome shotgun (WGS) entry which is preliminary data.</text>
</comment>
<keyword evidence="5 6" id="KW-0472">Membrane</keyword>
<evidence type="ECO:0000256" key="5">
    <source>
        <dbReference type="ARBA" id="ARBA00023136"/>
    </source>
</evidence>
<keyword evidence="2" id="KW-1003">Cell membrane</keyword>
<dbReference type="AlphaFoldDB" id="A0A9D2KK13"/>
<feature type="transmembrane region" description="Helical" evidence="6">
    <location>
        <begin position="145"/>
        <end position="164"/>
    </location>
</feature>
<proteinExistence type="predicted"/>
<evidence type="ECO:0000256" key="4">
    <source>
        <dbReference type="ARBA" id="ARBA00022989"/>
    </source>
</evidence>
<name>A0A9D2KK13_9BACT</name>
<dbReference type="InterPro" id="IPR011701">
    <property type="entry name" value="MFS"/>
</dbReference>
<evidence type="ECO:0000313" key="8">
    <source>
        <dbReference type="EMBL" id="HJA07635.1"/>
    </source>
</evidence>
<evidence type="ECO:0000256" key="6">
    <source>
        <dbReference type="SAM" id="Phobius"/>
    </source>
</evidence>
<feature type="transmembrane region" description="Helical" evidence="6">
    <location>
        <begin position="249"/>
        <end position="269"/>
    </location>
</feature>
<dbReference type="Pfam" id="PF07690">
    <property type="entry name" value="MFS_1"/>
    <property type="match status" value="1"/>
</dbReference>
<dbReference type="GO" id="GO:0022857">
    <property type="term" value="F:transmembrane transporter activity"/>
    <property type="evidence" value="ECO:0007669"/>
    <property type="project" value="InterPro"/>
</dbReference>
<dbReference type="SUPFAM" id="SSF103473">
    <property type="entry name" value="MFS general substrate transporter"/>
    <property type="match status" value="1"/>
</dbReference>
<dbReference type="InterPro" id="IPR036259">
    <property type="entry name" value="MFS_trans_sf"/>
</dbReference>
<protein>
    <submittedName>
        <fullName evidence="8">MFS transporter</fullName>
    </submittedName>
</protein>
<evidence type="ECO:0000313" key="9">
    <source>
        <dbReference type="Proteomes" id="UP000824225"/>
    </source>
</evidence>
<dbReference type="PANTHER" id="PTHR43124:SF3">
    <property type="entry name" value="CHLORAMPHENICOL EFFLUX PUMP RV0191"/>
    <property type="match status" value="1"/>
</dbReference>
<gene>
    <name evidence="8" type="ORF">H9962_00370</name>
</gene>
<feature type="transmembrane region" description="Helical" evidence="6">
    <location>
        <begin position="363"/>
        <end position="388"/>
    </location>
</feature>
<evidence type="ECO:0000259" key="7">
    <source>
        <dbReference type="PROSITE" id="PS50850"/>
    </source>
</evidence>
<dbReference type="Proteomes" id="UP000824225">
    <property type="component" value="Unassembled WGS sequence"/>
</dbReference>
<feature type="transmembrane region" description="Helical" evidence="6">
    <location>
        <begin position="276"/>
        <end position="299"/>
    </location>
</feature>
<feature type="transmembrane region" description="Helical" evidence="6">
    <location>
        <begin position="305"/>
        <end position="324"/>
    </location>
</feature>
<evidence type="ECO:0000256" key="3">
    <source>
        <dbReference type="ARBA" id="ARBA00022692"/>
    </source>
</evidence>
<reference evidence="8" key="2">
    <citation type="submission" date="2021-04" db="EMBL/GenBank/DDBJ databases">
        <authorList>
            <person name="Gilroy R."/>
        </authorList>
    </citation>
    <scope>NUCLEOTIDE SEQUENCE</scope>
    <source>
        <strain evidence="8">CHK186-16707</strain>
    </source>
</reference>
<keyword evidence="4 6" id="KW-1133">Transmembrane helix</keyword>
<comment type="subcellular location">
    <subcellularLocation>
        <location evidence="1">Cell membrane</location>
        <topology evidence="1">Multi-pass membrane protein</topology>
    </subcellularLocation>
</comment>
<organism evidence="8 9">
    <name type="scientific">Candidatus Mailhella merdigallinarum</name>
    <dbReference type="NCBI Taxonomy" id="2838658"/>
    <lineage>
        <taxon>Bacteria</taxon>
        <taxon>Pseudomonadati</taxon>
        <taxon>Thermodesulfobacteriota</taxon>
        <taxon>Desulfovibrionia</taxon>
        <taxon>Desulfovibrionales</taxon>
        <taxon>Desulfovibrionaceae</taxon>
        <taxon>Mailhella</taxon>
    </lineage>
</organism>
<dbReference type="InterPro" id="IPR050189">
    <property type="entry name" value="MFS_Efflux_Transporters"/>
</dbReference>
<dbReference type="InterPro" id="IPR020846">
    <property type="entry name" value="MFS_dom"/>
</dbReference>
<dbReference type="GO" id="GO:0005886">
    <property type="term" value="C:plasma membrane"/>
    <property type="evidence" value="ECO:0007669"/>
    <property type="project" value="UniProtKB-SubCell"/>
</dbReference>
<feature type="transmembrane region" description="Helical" evidence="6">
    <location>
        <begin position="7"/>
        <end position="27"/>
    </location>
</feature>
<feature type="transmembrane region" description="Helical" evidence="6">
    <location>
        <begin position="212"/>
        <end position="237"/>
    </location>
</feature>
<feature type="transmembrane region" description="Helical" evidence="6">
    <location>
        <begin position="85"/>
        <end position="103"/>
    </location>
</feature>
<feature type="transmembrane region" description="Helical" evidence="6">
    <location>
        <begin position="170"/>
        <end position="191"/>
    </location>
</feature>
<dbReference type="Gene3D" id="1.20.1250.20">
    <property type="entry name" value="MFS general substrate transporter like domains"/>
    <property type="match status" value="2"/>
</dbReference>
<reference evidence="8" key="1">
    <citation type="journal article" date="2021" name="PeerJ">
        <title>Extensive microbial diversity within the chicken gut microbiome revealed by metagenomics and culture.</title>
        <authorList>
            <person name="Gilroy R."/>
            <person name="Ravi A."/>
            <person name="Getino M."/>
            <person name="Pursley I."/>
            <person name="Horton D.L."/>
            <person name="Alikhan N.F."/>
            <person name="Baker D."/>
            <person name="Gharbi K."/>
            <person name="Hall N."/>
            <person name="Watson M."/>
            <person name="Adriaenssens E.M."/>
            <person name="Foster-Nyarko E."/>
            <person name="Jarju S."/>
            <person name="Secka A."/>
            <person name="Antonio M."/>
            <person name="Oren A."/>
            <person name="Chaudhuri R.R."/>
            <person name="La Ragione R."/>
            <person name="Hildebrand F."/>
            <person name="Pallen M.J."/>
        </authorList>
    </citation>
    <scope>NUCLEOTIDE SEQUENCE</scope>
    <source>
        <strain evidence="8">CHK186-16707</strain>
    </source>
</reference>
<feature type="transmembrane region" description="Helical" evidence="6">
    <location>
        <begin position="47"/>
        <end position="73"/>
    </location>
</feature>
<evidence type="ECO:0000256" key="1">
    <source>
        <dbReference type="ARBA" id="ARBA00004651"/>
    </source>
</evidence>
<accession>A0A9D2KK13</accession>
<dbReference type="PROSITE" id="PS50850">
    <property type="entry name" value="MFS"/>
    <property type="match status" value="1"/>
</dbReference>
<dbReference type="PANTHER" id="PTHR43124">
    <property type="entry name" value="PURINE EFFLUX PUMP PBUE"/>
    <property type="match status" value="1"/>
</dbReference>
<feature type="transmembrane region" description="Helical" evidence="6">
    <location>
        <begin position="336"/>
        <end position="357"/>
    </location>
</feature>
<keyword evidence="3 6" id="KW-0812">Transmembrane</keyword>
<evidence type="ECO:0000256" key="2">
    <source>
        <dbReference type="ARBA" id="ARBA00022475"/>
    </source>
</evidence>
<sequence length="399" mass="41907">MTGEPPFLFRGALPWTAFVAVLFWLNYSARAMLSPLLVSVEADLGVGHAAATSLLFMQSLGFCVAQFSCGFLLSRIRPFRMTGGSVLASGLVLIAMLTVHSLSRGRLMFMLFGFTAGFYFPAAMATLSSLVYPRDWGKAVAVHELAPNVGFIFLPLLAQAGLLIATWQGVFALLGGFMALVGGAFLLFGKGGRAYSAPPSFRGVSGMVRDPALGAIVILLAIATIGEFSVFSVLQIYLVGEQGFRPGTANIVISLARLVTPLAVVIGGWAADRRDVYRVVGIGLAVHAVALGLMCVPGARTPALIGVGMQAASIAVLFPSIFKAMAQAFPADRQPVLMSLSMPVSSVISAGLAPLFLGWCGEYLSFAVGFATVAVASLVGLIAVFYLARRHARCGESTL</sequence>